<feature type="domain" description="Tyr recombinase" evidence="4">
    <location>
        <begin position="57"/>
        <end position="164"/>
    </location>
</feature>
<gene>
    <name evidence="5" type="ORF">D0466_21135</name>
</gene>
<evidence type="ECO:0000256" key="3">
    <source>
        <dbReference type="ARBA" id="ARBA00023172"/>
    </source>
</evidence>
<dbReference type="InterPro" id="IPR002104">
    <property type="entry name" value="Integrase_catalytic"/>
</dbReference>
<dbReference type="InterPro" id="IPR010998">
    <property type="entry name" value="Integrase_recombinase_N"/>
</dbReference>
<evidence type="ECO:0000259" key="4">
    <source>
        <dbReference type="PROSITE" id="PS51898"/>
    </source>
</evidence>
<proteinExistence type="inferred from homology"/>
<dbReference type="EMBL" id="QVTD01000024">
    <property type="protein sequence ID" value="RFU60531.1"/>
    <property type="molecule type" value="Genomic_DNA"/>
</dbReference>
<name>A0A372L780_9BACI</name>
<dbReference type="GO" id="GO:0006310">
    <property type="term" value="P:DNA recombination"/>
    <property type="evidence" value="ECO:0007669"/>
    <property type="project" value="UniProtKB-KW"/>
</dbReference>
<comment type="caution">
    <text evidence="5">The sequence shown here is derived from an EMBL/GenBank/DDBJ whole genome shotgun (WGS) entry which is preliminary data.</text>
</comment>
<dbReference type="SUPFAM" id="SSF56349">
    <property type="entry name" value="DNA breaking-rejoining enzymes"/>
    <property type="match status" value="1"/>
</dbReference>
<dbReference type="InterPro" id="IPR013762">
    <property type="entry name" value="Integrase-like_cat_sf"/>
</dbReference>
<dbReference type="Gene3D" id="1.10.150.130">
    <property type="match status" value="1"/>
</dbReference>
<dbReference type="InterPro" id="IPR050090">
    <property type="entry name" value="Tyrosine_recombinase_XerCD"/>
</dbReference>
<dbReference type="PANTHER" id="PTHR30349:SF41">
    <property type="entry name" value="INTEGRASE_RECOMBINASE PROTEIN MJ0367-RELATED"/>
    <property type="match status" value="1"/>
</dbReference>
<comment type="similarity">
    <text evidence="1">Belongs to the 'phage' integrase family.</text>
</comment>
<evidence type="ECO:0000313" key="5">
    <source>
        <dbReference type="EMBL" id="RFU60531.1"/>
    </source>
</evidence>
<sequence length="164" mass="19029">MFCGWIAYMLEDLELAPNTVNIRVRTMRAFVRYCYEEKGWITEPVHRRFKPVKSPMDTVEAFTPEEVKRLLASIDDSTYVGFRSKVIIFVLLDTMVRVSELFDLKRTNLDMKNGIIKLDAADTKTRVARSVPLSPKTVRILNEYITETAEFESIIYSYLMKGSL</sequence>
<evidence type="ECO:0000256" key="1">
    <source>
        <dbReference type="ARBA" id="ARBA00008857"/>
    </source>
</evidence>
<organism evidence="5 6">
    <name type="scientific">Peribacillus glennii</name>
    <dbReference type="NCBI Taxonomy" id="2303991"/>
    <lineage>
        <taxon>Bacteria</taxon>
        <taxon>Bacillati</taxon>
        <taxon>Bacillota</taxon>
        <taxon>Bacilli</taxon>
        <taxon>Bacillales</taxon>
        <taxon>Bacillaceae</taxon>
        <taxon>Peribacillus</taxon>
    </lineage>
</organism>
<dbReference type="AlphaFoldDB" id="A0A372L780"/>
<evidence type="ECO:0000313" key="6">
    <source>
        <dbReference type="Proteomes" id="UP000262939"/>
    </source>
</evidence>
<dbReference type="PANTHER" id="PTHR30349">
    <property type="entry name" value="PHAGE INTEGRASE-RELATED"/>
    <property type="match status" value="1"/>
</dbReference>
<reference evidence="5 6" key="1">
    <citation type="submission" date="2018-08" db="EMBL/GenBank/DDBJ databases">
        <title>Bacillus chawlae sp. nov., Bacillus glennii sp. nov., and Bacillus saganii sp. nov. Isolated from the Vehicle Assembly Building at Kennedy Space Center where the Viking Spacecraft were Assembled.</title>
        <authorList>
            <person name="Seuylemezian A."/>
            <person name="Vaishampayan P."/>
        </authorList>
    </citation>
    <scope>NUCLEOTIDE SEQUENCE [LARGE SCALE GENOMIC DNA]</scope>
    <source>
        <strain evidence="5 6">V44-8</strain>
    </source>
</reference>
<dbReference type="GO" id="GO:0015074">
    <property type="term" value="P:DNA integration"/>
    <property type="evidence" value="ECO:0007669"/>
    <property type="project" value="InterPro"/>
</dbReference>
<dbReference type="GO" id="GO:0003677">
    <property type="term" value="F:DNA binding"/>
    <property type="evidence" value="ECO:0007669"/>
    <property type="project" value="UniProtKB-KW"/>
</dbReference>
<dbReference type="Pfam" id="PF00589">
    <property type="entry name" value="Phage_integrase"/>
    <property type="match status" value="1"/>
</dbReference>
<evidence type="ECO:0000256" key="2">
    <source>
        <dbReference type="ARBA" id="ARBA00023125"/>
    </source>
</evidence>
<accession>A0A372L780</accession>
<keyword evidence="3" id="KW-0233">DNA recombination</keyword>
<keyword evidence="2" id="KW-0238">DNA-binding</keyword>
<dbReference type="InterPro" id="IPR011010">
    <property type="entry name" value="DNA_brk_join_enz"/>
</dbReference>
<dbReference type="Proteomes" id="UP000262939">
    <property type="component" value="Unassembled WGS sequence"/>
</dbReference>
<keyword evidence="6" id="KW-1185">Reference proteome</keyword>
<protein>
    <recommendedName>
        <fullName evidence="4">Tyr recombinase domain-containing protein</fullName>
    </recommendedName>
</protein>
<dbReference type="PROSITE" id="PS51898">
    <property type="entry name" value="TYR_RECOMBINASE"/>
    <property type="match status" value="1"/>
</dbReference>
<dbReference type="Gene3D" id="1.10.443.10">
    <property type="entry name" value="Intergrase catalytic core"/>
    <property type="match status" value="1"/>
</dbReference>